<name>A0A0S2KAJ8_9GAMM</name>
<accession>A0A0S2KAJ8</accession>
<feature type="domain" description="NADH:flavin oxidoreductase/NADH oxidase N-terminal" evidence="1">
    <location>
        <begin position="10"/>
        <end position="354"/>
    </location>
</feature>
<gene>
    <name evidence="2" type="ORF">PS2015_670</name>
</gene>
<organism evidence="2 3">
    <name type="scientific">Pseudohongiella spirulinae</name>
    <dbReference type="NCBI Taxonomy" id="1249552"/>
    <lineage>
        <taxon>Bacteria</taxon>
        <taxon>Pseudomonadati</taxon>
        <taxon>Pseudomonadota</taxon>
        <taxon>Gammaproteobacteria</taxon>
        <taxon>Pseudomonadales</taxon>
        <taxon>Pseudohongiellaceae</taxon>
        <taxon>Pseudohongiella</taxon>
    </lineage>
</organism>
<evidence type="ECO:0000313" key="2">
    <source>
        <dbReference type="EMBL" id="ALO45350.1"/>
    </source>
</evidence>
<dbReference type="FunFam" id="3.20.20.70:FF:000262">
    <property type="entry name" value="NADH:flavin oxidoreductase"/>
    <property type="match status" value="1"/>
</dbReference>
<dbReference type="EMBL" id="CP013189">
    <property type="protein sequence ID" value="ALO45350.1"/>
    <property type="molecule type" value="Genomic_DNA"/>
</dbReference>
<dbReference type="STRING" id="1249552.PS2015_670"/>
<keyword evidence="3" id="KW-1185">Reference proteome</keyword>
<protein>
    <submittedName>
        <fullName evidence="2">Putative oxidoreductase</fullName>
    </submittedName>
</protein>
<dbReference type="InterPro" id="IPR045247">
    <property type="entry name" value="Oye-like"/>
</dbReference>
<dbReference type="PATRIC" id="fig|1249552.3.peg.675"/>
<dbReference type="InterPro" id="IPR001155">
    <property type="entry name" value="OxRdtase_FMN_N"/>
</dbReference>
<dbReference type="PANTHER" id="PTHR22893">
    <property type="entry name" value="NADH OXIDOREDUCTASE-RELATED"/>
    <property type="match status" value="1"/>
</dbReference>
<sequence length="369" mass="40574">MTQNASLAALLSPFESPKLQLKNRVLMAPMTRQFSPDGVPGQNVVDYYRRRAEGDVGLIITEGTTVNHKAASFDSKIPNFYAEEALEGWSKVVEAVHKAGGKIAPQLWHVGCARKPGTGPFPDYPSAMPSGLALPGKKVGEPLTTQEINDIVRAFGEAGGNAKKLGFDALEVHGAHGYLVDDFLWEGLNQREDKYGGSRARRSQFAVEIVQAIRSEVGEDFPIIFRFSQWKQQDYSARLATSPDELAEVLTPISEAGVDIFHCSTRRFWEPEFEGSELNLAGWTRKLLNKPTITVGSVSLNEEFITTFQGGQADAADINELLQRLAANEFDLVAVGRALIANPDWVKLVTSDHADQLKTYDRSILAELV</sequence>
<dbReference type="SUPFAM" id="SSF51395">
    <property type="entry name" value="FMN-linked oxidoreductases"/>
    <property type="match status" value="1"/>
</dbReference>
<dbReference type="RefSeq" id="WP_058020899.1">
    <property type="nucleotide sequence ID" value="NZ_CP013189.1"/>
</dbReference>
<dbReference type="OrthoDB" id="8523426at2"/>
<dbReference type="GO" id="GO:0010181">
    <property type="term" value="F:FMN binding"/>
    <property type="evidence" value="ECO:0007669"/>
    <property type="project" value="InterPro"/>
</dbReference>
<proteinExistence type="predicted"/>
<dbReference type="KEGG" id="pspi:PS2015_670"/>
<evidence type="ECO:0000313" key="3">
    <source>
        <dbReference type="Proteomes" id="UP000065641"/>
    </source>
</evidence>
<evidence type="ECO:0000259" key="1">
    <source>
        <dbReference type="Pfam" id="PF00724"/>
    </source>
</evidence>
<reference evidence="2 3" key="1">
    <citation type="submission" date="2015-11" db="EMBL/GenBank/DDBJ databases">
        <authorList>
            <person name="Zhang Y."/>
            <person name="Guo Z."/>
        </authorList>
    </citation>
    <scope>NUCLEOTIDE SEQUENCE [LARGE SCALE GENOMIC DNA]</scope>
    <source>
        <strain evidence="2 3">KCTC 32221</strain>
    </source>
</reference>
<dbReference type="Pfam" id="PF00724">
    <property type="entry name" value="Oxidored_FMN"/>
    <property type="match status" value="1"/>
</dbReference>
<dbReference type="Gene3D" id="3.20.20.70">
    <property type="entry name" value="Aldolase class I"/>
    <property type="match status" value="1"/>
</dbReference>
<dbReference type="GO" id="GO:0005829">
    <property type="term" value="C:cytosol"/>
    <property type="evidence" value="ECO:0007669"/>
    <property type="project" value="TreeGrafter"/>
</dbReference>
<dbReference type="CDD" id="cd04747">
    <property type="entry name" value="OYE_like_5_FMN"/>
    <property type="match status" value="1"/>
</dbReference>
<dbReference type="PANTHER" id="PTHR22893:SF55">
    <property type="entry name" value="OXIDOREDUCTASE-RELATED"/>
    <property type="match status" value="1"/>
</dbReference>
<dbReference type="InterPro" id="IPR013785">
    <property type="entry name" value="Aldolase_TIM"/>
</dbReference>
<dbReference type="Proteomes" id="UP000065641">
    <property type="component" value="Chromosome"/>
</dbReference>
<dbReference type="GO" id="GO:0016491">
    <property type="term" value="F:oxidoreductase activity"/>
    <property type="evidence" value="ECO:0007669"/>
    <property type="project" value="InterPro"/>
</dbReference>
<dbReference type="AlphaFoldDB" id="A0A0S2KAJ8"/>